<keyword evidence="1 6" id="KW-0597">Phosphoprotein</keyword>
<evidence type="ECO:0000256" key="5">
    <source>
        <dbReference type="ARBA" id="ARBA00023163"/>
    </source>
</evidence>
<dbReference type="InterPro" id="IPR001867">
    <property type="entry name" value="OmpR/PhoB-type_DNA-bd"/>
</dbReference>
<reference evidence="10 11" key="1">
    <citation type="submission" date="2020-12" db="EMBL/GenBank/DDBJ databases">
        <title>Geomonas sp. Red259, isolated from paddy soil.</title>
        <authorList>
            <person name="Xu Z."/>
            <person name="Zhang Z."/>
            <person name="Masuda Y."/>
            <person name="Itoh H."/>
            <person name="Senoo K."/>
        </authorList>
    </citation>
    <scope>NUCLEOTIDE SEQUENCE [LARGE SCALE GENOMIC DNA]</scope>
    <source>
        <strain evidence="10 11">Red259</strain>
    </source>
</reference>
<dbReference type="InterPro" id="IPR036388">
    <property type="entry name" value="WH-like_DNA-bd_sf"/>
</dbReference>
<keyword evidence="11" id="KW-1185">Reference proteome</keyword>
<evidence type="ECO:0000256" key="7">
    <source>
        <dbReference type="PROSITE-ProRule" id="PRU01091"/>
    </source>
</evidence>
<evidence type="ECO:0000256" key="2">
    <source>
        <dbReference type="ARBA" id="ARBA00023012"/>
    </source>
</evidence>
<dbReference type="InterPro" id="IPR001789">
    <property type="entry name" value="Sig_transdc_resp-reg_receiver"/>
</dbReference>
<dbReference type="Pfam" id="PF00072">
    <property type="entry name" value="Response_reg"/>
    <property type="match status" value="1"/>
</dbReference>
<name>A0ABS0YP71_9BACT</name>
<keyword evidence="5" id="KW-0804">Transcription</keyword>
<dbReference type="SMART" id="SM00448">
    <property type="entry name" value="REC"/>
    <property type="match status" value="1"/>
</dbReference>
<feature type="domain" description="Response regulatory" evidence="8">
    <location>
        <begin position="2"/>
        <end position="112"/>
    </location>
</feature>
<dbReference type="Proteomes" id="UP000641025">
    <property type="component" value="Unassembled WGS sequence"/>
</dbReference>
<dbReference type="Gene3D" id="3.40.50.2300">
    <property type="match status" value="1"/>
</dbReference>
<dbReference type="EMBL" id="JAEMHK010000003">
    <property type="protein sequence ID" value="MBJ6799719.1"/>
    <property type="molecule type" value="Genomic_DNA"/>
</dbReference>
<dbReference type="PROSITE" id="PS51755">
    <property type="entry name" value="OMPR_PHOB"/>
    <property type="match status" value="1"/>
</dbReference>
<protein>
    <submittedName>
        <fullName evidence="10">Response regulator transcription factor</fullName>
    </submittedName>
</protein>
<evidence type="ECO:0000259" key="9">
    <source>
        <dbReference type="PROSITE" id="PS51755"/>
    </source>
</evidence>
<evidence type="ECO:0000313" key="10">
    <source>
        <dbReference type="EMBL" id="MBJ6799719.1"/>
    </source>
</evidence>
<dbReference type="SUPFAM" id="SSF52172">
    <property type="entry name" value="CheY-like"/>
    <property type="match status" value="1"/>
</dbReference>
<evidence type="ECO:0000256" key="3">
    <source>
        <dbReference type="ARBA" id="ARBA00023015"/>
    </source>
</evidence>
<evidence type="ECO:0000313" key="11">
    <source>
        <dbReference type="Proteomes" id="UP000641025"/>
    </source>
</evidence>
<dbReference type="SUPFAM" id="SSF46894">
    <property type="entry name" value="C-terminal effector domain of the bipartite response regulators"/>
    <property type="match status" value="1"/>
</dbReference>
<accession>A0ABS0YP71</accession>
<evidence type="ECO:0000256" key="6">
    <source>
        <dbReference type="PROSITE-ProRule" id="PRU00169"/>
    </source>
</evidence>
<gene>
    <name evidence="10" type="ORF">JFN90_06165</name>
</gene>
<evidence type="ECO:0000259" key="8">
    <source>
        <dbReference type="PROSITE" id="PS50110"/>
    </source>
</evidence>
<dbReference type="InterPro" id="IPR011006">
    <property type="entry name" value="CheY-like_superfamily"/>
</dbReference>
<dbReference type="PANTHER" id="PTHR48111:SF22">
    <property type="entry name" value="REGULATOR OF RPOS"/>
    <property type="match status" value="1"/>
</dbReference>
<dbReference type="Pfam" id="PF00486">
    <property type="entry name" value="Trans_reg_C"/>
    <property type="match status" value="1"/>
</dbReference>
<dbReference type="PROSITE" id="PS50110">
    <property type="entry name" value="RESPONSE_REGULATORY"/>
    <property type="match status" value="1"/>
</dbReference>
<dbReference type="PANTHER" id="PTHR48111">
    <property type="entry name" value="REGULATOR OF RPOS"/>
    <property type="match status" value="1"/>
</dbReference>
<feature type="DNA-binding region" description="OmpR/PhoB-type" evidence="7">
    <location>
        <begin position="120"/>
        <end position="218"/>
    </location>
</feature>
<evidence type="ECO:0000256" key="4">
    <source>
        <dbReference type="ARBA" id="ARBA00023125"/>
    </source>
</evidence>
<dbReference type="Gene3D" id="1.10.10.10">
    <property type="entry name" value="Winged helix-like DNA-binding domain superfamily/Winged helix DNA-binding domain"/>
    <property type="match status" value="1"/>
</dbReference>
<comment type="caution">
    <text evidence="10">The sequence shown here is derived from an EMBL/GenBank/DDBJ whole genome shotgun (WGS) entry which is preliminary data.</text>
</comment>
<keyword evidence="2" id="KW-0902">Two-component regulatory system</keyword>
<sequence>MKTLLISGDTKLQKIVENHFAEVHHVKDKEAGIRAIEKCKFDMVLLDLAVSRQSCLDLMNIIRGHDQSLPIMALTEDDSVQEIINILNSGADNCVSRPFEPKVLVAKIKAMLRRAQTVRGADLMYGPIRIDPVKHKAWRDNKKIDLTQIEYKLLLFFVENAENIVSRAHISSSVWEHELDSFTNIIDVYVNYLRKKIDKGADKKLIHTLRGVGYIFSLSEPQ</sequence>
<proteinExistence type="predicted"/>
<feature type="modified residue" description="4-aspartylphosphate" evidence="6">
    <location>
        <position position="47"/>
    </location>
</feature>
<dbReference type="SMART" id="SM00862">
    <property type="entry name" value="Trans_reg_C"/>
    <property type="match status" value="1"/>
</dbReference>
<feature type="domain" description="OmpR/PhoB-type" evidence="9">
    <location>
        <begin position="120"/>
        <end position="218"/>
    </location>
</feature>
<keyword evidence="4 7" id="KW-0238">DNA-binding</keyword>
<dbReference type="InterPro" id="IPR016032">
    <property type="entry name" value="Sig_transdc_resp-reg_C-effctor"/>
</dbReference>
<evidence type="ECO:0000256" key="1">
    <source>
        <dbReference type="ARBA" id="ARBA00022553"/>
    </source>
</evidence>
<keyword evidence="3" id="KW-0805">Transcription regulation</keyword>
<dbReference type="InterPro" id="IPR039420">
    <property type="entry name" value="WalR-like"/>
</dbReference>
<dbReference type="CDD" id="cd00383">
    <property type="entry name" value="trans_reg_C"/>
    <property type="match status" value="1"/>
</dbReference>
<organism evidence="10 11">
    <name type="scientific">Geomonas propionica</name>
    <dbReference type="NCBI Taxonomy" id="2798582"/>
    <lineage>
        <taxon>Bacteria</taxon>
        <taxon>Pseudomonadati</taxon>
        <taxon>Thermodesulfobacteriota</taxon>
        <taxon>Desulfuromonadia</taxon>
        <taxon>Geobacterales</taxon>
        <taxon>Geobacteraceae</taxon>
        <taxon>Geomonas</taxon>
    </lineage>
</organism>
<dbReference type="RefSeq" id="WP_199394221.1">
    <property type="nucleotide sequence ID" value="NZ_JAEMHK010000003.1"/>
</dbReference>